<feature type="active site" description="Nucleophile" evidence="10">
    <location>
        <position position="20"/>
    </location>
</feature>
<evidence type="ECO:0000256" key="6">
    <source>
        <dbReference type="ARBA" id="ARBA00022723"/>
    </source>
</evidence>
<evidence type="ECO:0000256" key="3">
    <source>
        <dbReference type="ARBA" id="ARBA00004818"/>
    </source>
</evidence>
<dbReference type="InterPro" id="IPR006439">
    <property type="entry name" value="HAD-SF_hydro_IA"/>
</dbReference>
<dbReference type="PANTHER" id="PTHR43434:SF1">
    <property type="entry name" value="PHOSPHOGLYCOLATE PHOSPHATASE"/>
    <property type="match status" value="1"/>
</dbReference>
<evidence type="ECO:0000256" key="5">
    <source>
        <dbReference type="ARBA" id="ARBA00013078"/>
    </source>
</evidence>
<keyword evidence="7 10" id="KW-0378">Hydrolase</keyword>
<gene>
    <name evidence="11" type="ORF">G8770_13105</name>
</gene>
<sequence>MARHFLAQFGGRLPELVMFDLDGTLVDSVPDLTAAVDAMLLEQHCPAAGVDKVRLWVGNGAAMLVRRALADTDGIKESEVAEPLHSASLRRFLHHYGRLSGHYSRLYPGVKAALQLLSEMGVAMALVTNKPGEFVPHLLRDLGIDGYFVDWLGGDSLPQKKPDPAPLRHLLVSRSVDARRSLMVGDSRSDIQAGKAAGVSTLGVTYGYNHGQPIAVEAPDWQADNLEDFFHRVVRERV</sequence>
<comment type="caution">
    <text evidence="11">The sequence shown here is derived from an EMBL/GenBank/DDBJ whole genome shotgun (WGS) entry which is preliminary data.</text>
</comment>
<dbReference type="InterPro" id="IPR023214">
    <property type="entry name" value="HAD_sf"/>
</dbReference>
<dbReference type="EC" id="3.1.3.18" evidence="5 10"/>
<dbReference type="InterPro" id="IPR036412">
    <property type="entry name" value="HAD-like_sf"/>
</dbReference>
<evidence type="ECO:0000256" key="9">
    <source>
        <dbReference type="ARBA" id="ARBA00023277"/>
    </source>
</evidence>
<evidence type="ECO:0000313" key="12">
    <source>
        <dbReference type="Proteomes" id="UP000787472"/>
    </source>
</evidence>
<dbReference type="GO" id="GO:0046872">
    <property type="term" value="F:metal ion binding"/>
    <property type="evidence" value="ECO:0007669"/>
    <property type="project" value="UniProtKB-KW"/>
</dbReference>
<dbReference type="InterPro" id="IPR041492">
    <property type="entry name" value="HAD_2"/>
</dbReference>
<dbReference type="NCBIfam" id="TIGR01549">
    <property type="entry name" value="HAD-SF-IA-v1"/>
    <property type="match status" value="1"/>
</dbReference>
<dbReference type="EMBL" id="JAAONZ010000010">
    <property type="protein sequence ID" value="NHO66480.1"/>
    <property type="molecule type" value="Genomic_DNA"/>
</dbReference>
<dbReference type="SUPFAM" id="SSF56784">
    <property type="entry name" value="HAD-like"/>
    <property type="match status" value="1"/>
</dbReference>
<feature type="binding site" evidence="10">
    <location>
        <position position="22"/>
    </location>
    <ligand>
        <name>Mg(2+)</name>
        <dbReference type="ChEBI" id="CHEBI:18420"/>
    </ligand>
</feature>
<keyword evidence="6 10" id="KW-0479">Metal-binding</keyword>
<dbReference type="GO" id="GO:0008967">
    <property type="term" value="F:phosphoglycolate phosphatase activity"/>
    <property type="evidence" value="ECO:0007669"/>
    <property type="project" value="UniProtKB-UniRule"/>
</dbReference>
<dbReference type="SFLD" id="SFLDS00003">
    <property type="entry name" value="Haloacid_Dehalogenase"/>
    <property type="match status" value="1"/>
</dbReference>
<dbReference type="PANTHER" id="PTHR43434">
    <property type="entry name" value="PHOSPHOGLYCOLATE PHOSPHATASE"/>
    <property type="match status" value="1"/>
</dbReference>
<dbReference type="NCBIfam" id="TIGR01449">
    <property type="entry name" value="PGP_bact"/>
    <property type="match status" value="1"/>
</dbReference>
<evidence type="ECO:0000256" key="1">
    <source>
        <dbReference type="ARBA" id="ARBA00000830"/>
    </source>
</evidence>
<dbReference type="CDD" id="cd16417">
    <property type="entry name" value="HAD_PGPase"/>
    <property type="match status" value="1"/>
</dbReference>
<dbReference type="GO" id="GO:0006281">
    <property type="term" value="P:DNA repair"/>
    <property type="evidence" value="ECO:0007669"/>
    <property type="project" value="TreeGrafter"/>
</dbReference>
<dbReference type="GO" id="GO:0005975">
    <property type="term" value="P:carbohydrate metabolic process"/>
    <property type="evidence" value="ECO:0007669"/>
    <property type="project" value="InterPro"/>
</dbReference>
<dbReference type="GO" id="GO:0046295">
    <property type="term" value="P:glycolate biosynthetic process"/>
    <property type="evidence" value="ECO:0007669"/>
    <property type="project" value="UniProtKB-UniRule"/>
</dbReference>
<dbReference type="InterPro" id="IPR050155">
    <property type="entry name" value="HAD-like_hydrolase_sf"/>
</dbReference>
<comment type="function">
    <text evidence="10">Specifically catalyzes the dephosphorylation of 2-phosphoglycolate. Is involved in the dissimilation of the intracellular 2-phosphoglycolate formed during the DNA repair of 3'-phosphoglycolate ends, a major class of DNA lesions induced by oxidative stress.</text>
</comment>
<evidence type="ECO:0000256" key="10">
    <source>
        <dbReference type="HAMAP-Rule" id="MF_00495"/>
    </source>
</evidence>
<dbReference type="InterPro" id="IPR023198">
    <property type="entry name" value="PGP-like_dom2"/>
</dbReference>
<dbReference type="InterPro" id="IPR037512">
    <property type="entry name" value="PGPase_prok"/>
</dbReference>
<dbReference type="Gene3D" id="3.40.50.1000">
    <property type="entry name" value="HAD superfamily/HAD-like"/>
    <property type="match status" value="1"/>
</dbReference>
<dbReference type="Gene3D" id="1.10.150.240">
    <property type="entry name" value="Putative phosphatase, domain 2"/>
    <property type="match status" value="1"/>
</dbReference>
<keyword evidence="9 10" id="KW-0119">Carbohydrate metabolism</keyword>
<feature type="binding site" evidence="10">
    <location>
        <position position="186"/>
    </location>
    <ligand>
        <name>Mg(2+)</name>
        <dbReference type="ChEBI" id="CHEBI:18420"/>
    </ligand>
</feature>
<feature type="binding site" evidence="10">
    <location>
        <position position="20"/>
    </location>
    <ligand>
        <name>Mg(2+)</name>
        <dbReference type="ChEBI" id="CHEBI:18420"/>
    </ligand>
</feature>
<proteinExistence type="inferred from homology"/>
<evidence type="ECO:0000256" key="7">
    <source>
        <dbReference type="ARBA" id="ARBA00022801"/>
    </source>
</evidence>
<keyword evidence="12" id="KW-1185">Reference proteome</keyword>
<protein>
    <recommendedName>
        <fullName evidence="5 10">Phosphoglycolate phosphatase</fullName>
        <shortName evidence="10">PGP</shortName>
        <shortName evidence="10">PGPase</shortName>
        <ecNumber evidence="5 10">3.1.3.18</ecNumber>
    </recommendedName>
</protein>
<dbReference type="SFLD" id="SFLDG01129">
    <property type="entry name" value="C1.5:_HAD__Beta-PGM__Phosphata"/>
    <property type="match status" value="1"/>
</dbReference>
<dbReference type="GO" id="GO:0005829">
    <property type="term" value="C:cytosol"/>
    <property type="evidence" value="ECO:0007669"/>
    <property type="project" value="TreeGrafter"/>
</dbReference>
<comment type="catalytic activity">
    <reaction evidence="1 10">
        <text>2-phosphoglycolate + H2O = glycolate + phosphate</text>
        <dbReference type="Rhea" id="RHEA:14369"/>
        <dbReference type="ChEBI" id="CHEBI:15377"/>
        <dbReference type="ChEBI" id="CHEBI:29805"/>
        <dbReference type="ChEBI" id="CHEBI:43474"/>
        <dbReference type="ChEBI" id="CHEBI:58033"/>
        <dbReference type="EC" id="3.1.3.18"/>
    </reaction>
</comment>
<evidence type="ECO:0000313" key="11">
    <source>
        <dbReference type="EMBL" id="NHO66480.1"/>
    </source>
</evidence>
<dbReference type="HAMAP" id="MF_00495">
    <property type="entry name" value="GPH_hydrolase_bact"/>
    <property type="match status" value="1"/>
</dbReference>
<comment type="pathway">
    <text evidence="3 10">Organic acid metabolism; glycolate biosynthesis; glycolate from 2-phosphoglycolate: step 1/1.</text>
</comment>
<dbReference type="AlphaFoldDB" id="A0A9E5JXR0"/>
<dbReference type="FunFam" id="3.40.50.1000:FF:000022">
    <property type="entry name" value="Phosphoglycolate phosphatase"/>
    <property type="match status" value="1"/>
</dbReference>
<dbReference type="Pfam" id="PF13419">
    <property type="entry name" value="HAD_2"/>
    <property type="match status" value="1"/>
</dbReference>
<evidence type="ECO:0000256" key="8">
    <source>
        <dbReference type="ARBA" id="ARBA00022842"/>
    </source>
</evidence>
<comment type="cofactor">
    <cofactor evidence="2 10">
        <name>Mg(2+)</name>
        <dbReference type="ChEBI" id="CHEBI:18420"/>
    </cofactor>
</comment>
<dbReference type="NCBIfam" id="NF009695">
    <property type="entry name" value="PRK13222.1-2"/>
    <property type="match status" value="1"/>
</dbReference>
<dbReference type="SFLD" id="SFLDG01135">
    <property type="entry name" value="C1.5.6:_HAD__Beta-PGM__Phospha"/>
    <property type="match status" value="1"/>
</dbReference>
<evidence type="ECO:0000256" key="4">
    <source>
        <dbReference type="ARBA" id="ARBA00006171"/>
    </source>
</evidence>
<name>A0A9E5JXR0_9GAMM</name>
<comment type="similarity">
    <text evidence="4 10">Belongs to the HAD-like hydrolase superfamily. CbbY/CbbZ/Gph/YieH family.</text>
</comment>
<dbReference type="Proteomes" id="UP000787472">
    <property type="component" value="Unassembled WGS sequence"/>
</dbReference>
<evidence type="ECO:0000256" key="2">
    <source>
        <dbReference type="ARBA" id="ARBA00001946"/>
    </source>
</evidence>
<keyword evidence="8 10" id="KW-0460">Magnesium</keyword>
<accession>A0A9E5JXR0</accession>
<reference evidence="11" key="1">
    <citation type="submission" date="2020-03" db="EMBL/GenBank/DDBJ databases">
        <authorList>
            <person name="Guo F."/>
        </authorList>
    </citation>
    <scope>NUCLEOTIDE SEQUENCE</scope>
    <source>
        <strain evidence="11">JCM 30134</strain>
    </source>
</reference>
<organism evidence="11 12">
    <name type="scientific">Pseudomaricurvus hydrocarbonicus</name>
    <dbReference type="NCBI Taxonomy" id="1470433"/>
    <lineage>
        <taxon>Bacteria</taxon>
        <taxon>Pseudomonadati</taxon>
        <taxon>Pseudomonadota</taxon>
        <taxon>Gammaproteobacteria</taxon>
        <taxon>Cellvibrionales</taxon>
        <taxon>Cellvibrionaceae</taxon>
        <taxon>Pseudomaricurvus</taxon>
    </lineage>
</organism>